<evidence type="ECO:0000313" key="1">
    <source>
        <dbReference type="EnsemblPlants" id="PGSC0003DMT400092123"/>
    </source>
</evidence>
<proteinExistence type="predicted"/>
<sequence>MLITELYRRARVLRDKKTNVEVTPTSFIDIRRIEAEYIWDEAHMRRVAPVDTSQEVDVDMLPIEAIMPPQFCCSCRFLIPIINVMLYKMGHLAQSVDVRASRVDAVVPGLIERAIVDALVPIKAELRDHRSIIEGHKLALDPLTVRVEECENIQGRLLL</sequence>
<dbReference type="InParanoid" id="M1DP49"/>
<dbReference type="EnsemblPlants" id="PGSC0003DMT400092123">
    <property type="protein sequence ID" value="PGSC0003DMT400092123"/>
    <property type="gene ID" value="PGSC0003DMG400041694"/>
</dbReference>
<reference evidence="2" key="1">
    <citation type="journal article" date="2011" name="Nature">
        <title>Genome sequence and analysis of the tuber crop potato.</title>
        <authorList>
            <consortium name="The Potato Genome Sequencing Consortium"/>
        </authorList>
    </citation>
    <scope>NUCLEOTIDE SEQUENCE [LARGE SCALE GENOMIC DNA]</scope>
    <source>
        <strain evidence="2">cv. DM1-3 516 R44</strain>
    </source>
</reference>
<reference evidence="1" key="2">
    <citation type="submission" date="2015-06" db="UniProtKB">
        <authorList>
            <consortium name="EnsemblPlants"/>
        </authorList>
    </citation>
    <scope>IDENTIFICATION</scope>
    <source>
        <strain evidence="1">DM1-3 516 R44</strain>
    </source>
</reference>
<name>M1DP49_SOLTU</name>
<accession>M1DP49</accession>
<dbReference type="Proteomes" id="UP000011115">
    <property type="component" value="Unassembled WGS sequence"/>
</dbReference>
<dbReference type="Gramene" id="PGSC0003DMT400092123">
    <property type="protein sequence ID" value="PGSC0003DMT400092123"/>
    <property type="gene ID" value="PGSC0003DMG400041694"/>
</dbReference>
<keyword evidence="2" id="KW-1185">Reference proteome</keyword>
<dbReference type="PaxDb" id="4113-PGSC0003DMT400092123"/>
<evidence type="ECO:0000313" key="2">
    <source>
        <dbReference type="Proteomes" id="UP000011115"/>
    </source>
</evidence>
<organism evidence="1 2">
    <name type="scientific">Solanum tuberosum</name>
    <name type="common">Potato</name>
    <dbReference type="NCBI Taxonomy" id="4113"/>
    <lineage>
        <taxon>Eukaryota</taxon>
        <taxon>Viridiplantae</taxon>
        <taxon>Streptophyta</taxon>
        <taxon>Embryophyta</taxon>
        <taxon>Tracheophyta</taxon>
        <taxon>Spermatophyta</taxon>
        <taxon>Magnoliopsida</taxon>
        <taxon>eudicotyledons</taxon>
        <taxon>Gunneridae</taxon>
        <taxon>Pentapetalae</taxon>
        <taxon>asterids</taxon>
        <taxon>lamiids</taxon>
        <taxon>Solanales</taxon>
        <taxon>Solanaceae</taxon>
        <taxon>Solanoideae</taxon>
        <taxon>Solaneae</taxon>
        <taxon>Solanum</taxon>
    </lineage>
</organism>
<protein>
    <recommendedName>
        <fullName evidence="3">Polyprotein protein</fullName>
    </recommendedName>
</protein>
<evidence type="ECO:0008006" key="3">
    <source>
        <dbReference type="Google" id="ProtNLM"/>
    </source>
</evidence>
<dbReference type="AlphaFoldDB" id="M1DP49"/>
<dbReference type="HOGENOM" id="CLU_029307_10_0_1"/>